<accession>A0A370HYJ6</accession>
<name>A0A370HYJ6_9NOCA</name>
<dbReference type="RefSeq" id="WP_068006701.1">
    <property type="nucleotide sequence ID" value="NZ_QQBC01000010.1"/>
</dbReference>
<gene>
    <name evidence="2" type="ORF">DFR76_110290</name>
</gene>
<feature type="domain" description="Aminoglycoside phosphotransferase" evidence="1">
    <location>
        <begin position="3"/>
        <end position="215"/>
    </location>
</feature>
<comment type="caution">
    <text evidence="2">The sequence shown here is derived from an EMBL/GenBank/DDBJ whole genome shotgun (WGS) entry which is preliminary data.</text>
</comment>
<dbReference type="STRING" id="1210086.GCA_001613105_06956"/>
<proteinExistence type="predicted"/>
<reference evidence="2 3" key="1">
    <citation type="submission" date="2018-07" db="EMBL/GenBank/DDBJ databases">
        <title>Genomic Encyclopedia of Type Strains, Phase IV (KMG-IV): sequencing the most valuable type-strain genomes for metagenomic binning, comparative biology and taxonomic classification.</title>
        <authorList>
            <person name="Goeker M."/>
        </authorList>
    </citation>
    <scope>NUCLEOTIDE SEQUENCE [LARGE SCALE GENOMIC DNA]</scope>
    <source>
        <strain evidence="2 3">DSM 44290</strain>
    </source>
</reference>
<dbReference type="Gene3D" id="3.90.1200.10">
    <property type="match status" value="1"/>
</dbReference>
<keyword evidence="2" id="KW-0808">Transferase</keyword>
<dbReference type="Proteomes" id="UP000254869">
    <property type="component" value="Unassembled WGS sequence"/>
</dbReference>
<dbReference type="InterPro" id="IPR011009">
    <property type="entry name" value="Kinase-like_dom_sf"/>
</dbReference>
<dbReference type="PANTHER" id="PTHR21310">
    <property type="entry name" value="AMINOGLYCOSIDE PHOSPHOTRANSFERASE-RELATED-RELATED"/>
    <property type="match status" value="1"/>
</dbReference>
<dbReference type="AlphaFoldDB" id="A0A370HYJ6"/>
<protein>
    <submittedName>
        <fullName evidence="2">Phosphotransferase family enzyme</fullName>
    </submittedName>
</protein>
<sequence length="251" mass="27713">MEIGQGWDSVATLVDGWVYRRPRRPEIAEQLRRETRLMPWLAPRLPLRVPVPELVEDDPVTVRHWMIPGEAVLEPTARHGMAFGAFLRALHDSPVDEAQRHGLPPAARTTADRAEAVGRFREQVVTLLPGEIRPAALELLAAVVDLPIDTVVHGDLGPDHVLADAEGLTGVIDFGDAHLGDAAIDLAWALHDTPPAFRYALERAYGVTEDQRARALLWHRLGPWFEVVYGRITGDDSLIRSGVIGVIGRLT</sequence>
<dbReference type="SUPFAM" id="SSF56112">
    <property type="entry name" value="Protein kinase-like (PK-like)"/>
    <property type="match status" value="1"/>
</dbReference>
<dbReference type="InterPro" id="IPR002575">
    <property type="entry name" value="Aminoglycoside_PTrfase"/>
</dbReference>
<organism evidence="2 3">
    <name type="scientific">Nocardia pseudobrasiliensis</name>
    <dbReference type="NCBI Taxonomy" id="45979"/>
    <lineage>
        <taxon>Bacteria</taxon>
        <taxon>Bacillati</taxon>
        <taxon>Actinomycetota</taxon>
        <taxon>Actinomycetes</taxon>
        <taxon>Mycobacteriales</taxon>
        <taxon>Nocardiaceae</taxon>
        <taxon>Nocardia</taxon>
    </lineage>
</organism>
<keyword evidence="3" id="KW-1185">Reference proteome</keyword>
<dbReference type="Gene3D" id="3.30.200.20">
    <property type="entry name" value="Phosphorylase Kinase, domain 1"/>
    <property type="match status" value="1"/>
</dbReference>
<evidence type="ECO:0000313" key="3">
    <source>
        <dbReference type="Proteomes" id="UP000254869"/>
    </source>
</evidence>
<dbReference type="EMBL" id="QQBC01000010">
    <property type="protein sequence ID" value="RDI63593.1"/>
    <property type="molecule type" value="Genomic_DNA"/>
</dbReference>
<evidence type="ECO:0000313" key="2">
    <source>
        <dbReference type="EMBL" id="RDI63593.1"/>
    </source>
</evidence>
<dbReference type="PANTHER" id="PTHR21310:SF42">
    <property type="entry name" value="BIFUNCTIONAL AAC_APH"/>
    <property type="match status" value="1"/>
</dbReference>
<dbReference type="InterPro" id="IPR051678">
    <property type="entry name" value="AGP_Transferase"/>
</dbReference>
<evidence type="ECO:0000259" key="1">
    <source>
        <dbReference type="Pfam" id="PF01636"/>
    </source>
</evidence>
<dbReference type="GO" id="GO:0016740">
    <property type="term" value="F:transferase activity"/>
    <property type="evidence" value="ECO:0007669"/>
    <property type="project" value="UniProtKB-KW"/>
</dbReference>
<dbReference type="Pfam" id="PF01636">
    <property type="entry name" value="APH"/>
    <property type="match status" value="1"/>
</dbReference>